<dbReference type="PANTHER" id="PTHR42535:SF2">
    <property type="entry name" value="CHROMOSOME UNDETERMINED SCAFFOLD_146, WHOLE GENOME SHOTGUN SEQUENCE"/>
    <property type="match status" value="1"/>
</dbReference>
<feature type="domain" description="LamG-like jellyroll fold" evidence="3">
    <location>
        <begin position="68"/>
        <end position="206"/>
    </location>
</feature>
<dbReference type="SMART" id="SM00560">
    <property type="entry name" value="LamGL"/>
    <property type="match status" value="1"/>
</dbReference>
<organism evidence="4 5">
    <name type="scientific">Paenibacillus terricola</name>
    <dbReference type="NCBI Taxonomy" id="2763503"/>
    <lineage>
        <taxon>Bacteria</taxon>
        <taxon>Bacillati</taxon>
        <taxon>Bacillota</taxon>
        <taxon>Bacilli</taxon>
        <taxon>Bacillales</taxon>
        <taxon>Paenibacillaceae</taxon>
        <taxon>Paenibacillus</taxon>
    </lineage>
</organism>
<keyword evidence="2" id="KW-1015">Disulfide bond</keyword>
<evidence type="ECO:0000313" key="5">
    <source>
        <dbReference type="Proteomes" id="UP000609346"/>
    </source>
</evidence>
<evidence type="ECO:0000259" key="3">
    <source>
        <dbReference type="SMART" id="SM00560"/>
    </source>
</evidence>
<keyword evidence="1" id="KW-0732">Signal</keyword>
<dbReference type="Proteomes" id="UP000609346">
    <property type="component" value="Unassembled WGS sequence"/>
</dbReference>
<name>A0ABR8MMQ9_9BACL</name>
<protein>
    <submittedName>
        <fullName evidence="4">LamG domain-containing protein</fullName>
    </submittedName>
</protein>
<reference evidence="4 5" key="1">
    <citation type="submission" date="2020-09" db="EMBL/GenBank/DDBJ databases">
        <title>Paenibacillus sp. strain PR3 16S rRNA gene Genome sequencing and assembly.</title>
        <authorList>
            <person name="Kim J."/>
        </authorList>
    </citation>
    <scope>NUCLEOTIDE SEQUENCE [LARGE SCALE GENOMIC DNA]</scope>
    <source>
        <strain evidence="4 5">PR3</strain>
    </source>
</reference>
<accession>A0ABR8MMQ9</accession>
<gene>
    <name evidence="4" type="ORF">H8B09_00920</name>
</gene>
<dbReference type="Gene3D" id="2.60.120.200">
    <property type="match status" value="1"/>
</dbReference>
<dbReference type="Pfam" id="PF13385">
    <property type="entry name" value="Laminin_G_3"/>
    <property type="match status" value="1"/>
</dbReference>
<keyword evidence="5" id="KW-1185">Reference proteome</keyword>
<comment type="caution">
    <text evidence="4">The sequence shown here is derived from an EMBL/GenBank/DDBJ whole genome shotgun (WGS) entry which is preliminary data.</text>
</comment>
<evidence type="ECO:0000313" key="4">
    <source>
        <dbReference type="EMBL" id="MBD3917300.1"/>
    </source>
</evidence>
<dbReference type="EMBL" id="JACXZA010000001">
    <property type="protein sequence ID" value="MBD3917300.1"/>
    <property type="molecule type" value="Genomic_DNA"/>
</dbReference>
<proteinExistence type="predicted"/>
<dbReference type="PANTHER" id="PTHR42535">
    <property type="entry name" value="OOKINETE PROTEIN, PUTATIVE-RELATED"/>
    <property type="match status" value="1"/>
</dbReference>
<dbReference type="SUPFAM" id="SSF49899">
    <property type="entry name" value="Concanavalin A-like lectins/glucanases"/>
    <property type="match status" value="1"/>
</dbReference>
<sequence length="603" mass="67772">MSQLRVGLTAEYLFNGSTEDTSGQGRHSQAEGTVVAAANRFGEDNRAYVFSGQGEHIVLDPPLSLNPDAFSVSVWVKYDQNVAFKGWSNAIISQDDHGLQADRSRRVFQLSTKGDRFVWHRMMGGQDAVGKYPIQPGVWYHVAASYDGSDHKLYVNGELNDCQTGTFKPNDEEPIYIGKKNSDEPRFWFNGAIDDIRIYNRVLLEQEISELYTEHGYEGDPNLVPVSLEAPRQKRSARKRGPVRKLLERQTFNWNDCYNSLAFALYGVMQYSNKPITLPQVLVYTGQAFAINTGAKQIVPMDVFGDGSLLRSALDNLGYDMDVLTANIYGGDWADDTIDRALLMVGDSIQRGYAAIGWNLDNYEHGLIYGYDDKRQLLNIHDIHAREGGELAYDDFGRRPLQGQPINPEMFVLVLKEREEKPHLGVTRYTQEEDASYRKTLRTALALGIQHIENVGMEGSSRRNGIAAIDAWIEAFETGSAPPFDTSYNLLWITSSRQYLAPFFMQSAITHCMSIQDITLQQLMLKAADVYMCSYRAWVGLRELFPFPHGADTAEPQLRSEALRLLHDAREAEAAGLIVLHEIVNHLTPAAEIESHTDANILV</sequence>
<evidence type="ECO:0000256" key="1">
    <source>
        <dbReference type="ARBA" id="ARBA00022729"/>
    </source>
</evidence>
<dbReference type="InterPro" id="IPR013320">
    <property type="entry name" value="ConA-like_dom_sf"/>
</dbReference>
<evidence type="ECO:0000256" key="2">
    <source>
        <dbReference type="ARBA" id="ARBA00023157"/>
    </source>
</evidence>
<dbReference type="InterPro" id="IPR006558">
    <property type="entry name" value="LamG-like"/>
</dbReference>
<dbReference type="RefSeq" id="WP_191201614.1">
    <property type="nucleotide sequence ID" value="NZ_JACXZA010000001.1"/>
</dbReference>